<reference evidence="2" key="1">
    <citation type="submission" date="2019-10" db="EMBL/GenBank/DDBJ databases">
        <authorList>
            <consortium name="DOE Joint Genome Institute"/>
            <person name="Kuo A."/>
            <person name="Miyauchi S."/>
            <person name="Kiss E."/>
            <person name="Drula E."/>
            <person name="Kohler A."/>
            <person name="Sanchez-Garcia M."/>
            <person name="Andreopoulos B."/>
            <person name="Barry K.W."/>
            <person name="Bonito G."/>
            <person name="Buee M."/>
            <person name="Carver A."/>
            <person name="Chen C."/>
            <person name="Cichocki N."/>
            <person name="Clum A."/>
            <person name="Culley D."/>
            <person name="Crous P.W."/>
            <person name="Fauchery L."/>
            <person name="Girlanda M."/>
            <person name="Hayes R."/>
            <person name="Keri Z."/>
            <person name="LaButti K."/>
            <person name="Lipzen A."/>
            <person name="Lombard V."/>
            <person name="Magnuson J."/>
            <person name="Maillard F."/>
            <person name="Morin E."/>
            <person name="Murat C."/>
            <person name="Nolan M."/>
            <person name="Ohm R."/>
            <person name="Pangilinan J."/>
            <person name="Pereira M."/>
            <person name="Perotto S."/>
            <person name="Peter M."/>
            <person name="Riley R."/>
            <person name="Sitrit Y."/>
            <person name="Stielow B."/>
            <person name="Szollosi G."/>
            <person name="Zifcakova L."/>
            <person name="Stursova M."/>
            <person name="Spatafora J.W."/>
            <person name="Tedersoo L."/>
            <person name="Vaario L.-M."/>
            <person name="Yamada A."/>
            <person name="Yan M."/>
            <person name="Wang P."/>
            <person name="Xu J."/>
            <person name="Bruns T."/>
            <person name="Baldrian P."/>
            <person name="Vilgalys R."/>
            <person name="Henrissat B."/>
            <person name="Grigoriev I.V."/>
            <person name="Hibbett D."/>
            <person name="Nagy L.G."/>
            <person name="Martin F.M."/>
        </authorList>
    </citation>
    <scope>NUCLEOTIDE SEQUENCE</scope>
    <source>
        <strain evidence="2">BED1</strain>
    </source>
</reference>
<protein>
    <submittedName>
        <fullName evidence="2">Uncharacterized protein</fullName>
    </submittedName>
</protein>
<feature type="non-terminal residue" evidence="2">
    <location>
        <position position="68"/>
    </location>
</feature>
<accession>A0AAD4BLR7</accession>
<feature type="region of interest" description="Disordered" evidence="1">
    <location>
        <begin position="14"/>
        <end position="68"/>
    </location>
</feature>
<reference evidence="2" key="2">
    <citation type="journal article" date="2020" name="Nat. Commun.">
        <title>Large-scale genome sequencing of mycorrhizal fungi provides insights into the early evolution of symbiotic traits.</title>
        <authorList>
            <person name="Miyauchi S."/>
            <person name="Kiss E."/>
            <person name="Kuo A."/>
            <person name="Drula E."/>
            <person name="Kohler A."/>
            <person name="Sanchez-Garcia M."/>
            <person name="Morin E."/>
            <person name="Andreopoulos B."/>
            <person name="Barry K.W."/>
            <person name="Bonito G."/>
            <person name="Buee M."/>
            <person name="Carver A."/>
            <person name="Chen C."/>
            <person name="Cichocki N."/>
            <person name="Clum A."/>
            <person name="Culley D."/>
            <person name="Crous P.W."/>
            <person name="Fauchery L."/>
            <person name="Girlanda M."/>
            <person name="Hayes R.D."/>
            <person name="Keri Z."/>
            <person name="LaButti K."/>
            <person name="Lipzen A."/>
            <person name="Lombard V."/>
            <person name="Magnuson J."/>
            <person name="Maillard F."/>
            <person name="Murat C."/>
            <person name="Nolan M."/>
            <person name="Ohm R.A."/>
            <person name="Pangilinan J."/>
            <person name="Pereira M.F."/>
            <person name="Perotto S."/>
            <person name="Peter M."/>
            <person name="Pfister S."/>
            <person name="Riley R."/>
            <person name="Sitrit Y."/>
            <person name="Stielow J.B."/>
            <person name="Szollosi G."/>
            <person name="Zifcakova L."/>
            <person name="Stursova M."/>
            <person name="Spatafora J.W."/>
            <person name="Tedersoo L."/>
            <person name="Vaario L.M."/>
            <person name="Yamada A."/>
            <person name="Yan M."/>
            <person name="Wang P."/>
            <person name="Xu J."/>
            <person name="Bruns T."/>
            <person name="Baldrian P."/>
            <person name="Vilgalys R."/>
            <person name="Dunand C."/>
            <person name="Henrissat B."/>
            <person name="Grigoriev I.V."/>
            <person name="Hibbett D."/>
            <person name="Nagy L.G."/>
            <person name="Martin F.M."/>
        </authorList>
    </citation>
    <scope>NUCLEOTIDE SEQUENCE</scope>
    <source>
        <strain evidence="2">BED1</strain>
    </source>
</reference>
<dbReference type="AlphaFoldDB" id="A0AAD4BLR7"/>
<organism evidence="2 3">
    <name type="scientific">Boletus edulis BED1</name>
    <dbReference type="NCBI Taxonomy" id="1328754"/>
    <lineage>
        <taxon>Eukaryota</taxon>
        <taxon>Fungi</taxon>
        <taxon>Dikarya</taxon>
        <taxon>Basidiomycota</taxon>
        <taxon>Agaricomycotina</taxon>
        <taxon>Agaricomycetes</taxon>
        <taxon>Agaricomycetidae</taxon>
        <taxon>Boletales</taxon>
        <taxon>Boletineae</taxon>
        <taxon>Boletaceae</taxon>
        <taxon>Boletoideae</taxon>
        <taxon>Boletus</taxon>
    </lineage>
</organism>
<gene>
    <name evidence="2" type="ORF">L210DRAFT_3554065</name>
</gene>
<sequence length="68" mass="7690">VQILYMTWTRWKSHFTSKQGQDNRSQDGPPSKPEPNTLSGAGQSGRSQPPCRRTTTISGSLPRTRYRL</sequence>
<proteinExistence type="predicted"/>
<evidence type="ECO:0000256" key="1">
    <source>
        <dbReference type="SAM" id="MobiDB-lite"/>
    </source>
</evidence>
<evidence type="ECO:0000313" key="2">
    <source>
        <dbReference type="EMBL" id="KAF8434109.1"/>
    </source>
</evidence>
<name>A0AAD4BLR7_BOLED</name>
<feature type="compositionally biased region" description="Polar residues" evidence="1">
    <location>
        <begin position="14"/>
        <end position="61"/>
    </location>
</feature>
<keyword evidence="3" id="KW-1185">Reference proteome</keyword>
<comment type="caution">
    <text evidence="2">The sequence shown here is derived from an EMBL/GenBank/DDBJ whole genome shotgun (WGS) entry which is preliminary data.</text>
</comment>
<dbReference type="EMBL" id="WHUW01000030">
    <property type="protein sequence ID" value="KAF8434109.1"/>
    <property type="molecule type" value="Genomic_DNA"/>
</dbReference>
<evidence type="ECO:0000313" key="3">
    <source>
        <dbReference type="Proteomes" id="UP001194468"/>
    </source>
</evidence>
<dbReference type="Proteomes" id="UP001194468">
    <property type="component" value="Unassembled WGS sequence"/>
</dbReference>